<dbReference type="SUPFAM" id="SSF53850">
    <property type="entry name" value="Periplasmic binding protein-like II"/>
    <property type="match status" value="1"/>
</dbReference>
<dbReference type="Proteomes" id="UP000635245">
    <property type="component" value="Unassembled WGS sequence"/>
</dbReference>
<protein>
    <submittedName>
        <fullName evidence="2">ABC transporter substrate-binding protein</fullName>
    </submittedName>
</protein>
<evidence type="ECO:0000259" key="1">
    <source>
        <dbReference type="Pfam" id="PF09084"/>
    </source>
</evidence>
<proteinExistence type="predicted"/>
<feature type="domain" description="SsuA/THI5-like" evidence="1">
    <location>
        <begin position="33"/>
        <end position="221"/>
    </location>
</feature>
<dbReference type="PANTHER" id="PTHR30024">
    <property type="entry name" value="ALIPHATIC SULFONATES-BINDING PROTEIN-RELATED"/>
    <property type="match status" value="1"/>
</dbReference>
<dbReference type="InterPro" id="IPR015168">
    <property type="entry name" value="SsuA/THI5"/>
</dbReference>
<dbReference type="RefSeq" id="WP_200315228.1">
    <property type="nucleotide sequence ID" value="NZ_JAENJH010000001.1"/>
</dbReference>
<keyword evidence="3" id="KW-1185">Reference proteome</keyword>
<sequence length="291" mass="30503">MPIVVGAHPQNLSLSILVRRRDVVSELRAEGLEFFEYGAGSQTIPLLRVGALSVAGTGATPPILATAQGLDVAVFGMSGPRPERGGLCVRADSEFHSVADLVGKGIGLMPISWHTQFLAAELAAAGVAWRDVLATEIIPATAADAFEQGILDAIVMTDPLYSRVAGRTGVRVLAGPGGHFTNRSVYWATHDVLEHQPGAIRALVDALAASDAGTEADPESAARLLDGLGGSSAADWLPALTSRPWGVSPPDEDFLAEQRRHAAVFADFDLIAAPVDVGRTVDSRFAVVTRN</sequence>
<organism evidence="2 3">
    <name type="scientific">Prauserella cavernicola</name>
    <dbReference type="NCBI Taxonomy" id="2800127"/>
    <lineage>
        <taxon>Bacteria</taxon>
        <taxon>Bacillati</taxon>
        <taxon>Actinomycetota</taxon>
        <taxon>Actinomycetes</taxon>
        <taxon>Pseudonocardiales</taxon>
        <taxon>Pseudonocardiaceae</taxon>
        <taxon>Prauserella</taxon>
    </lineage>
</organism>
<accession>A0A934QPK5</accession>
<comment type="caution">
    <text evidence="2">The sequence shown here is derived from an EMBL/GenBank/DDBJ whole genome shotgun (WGS) entry which is preliminary data.</text>
</comment>
<dbReference type="EMBL" id="JAENJH010000001">
    <property type="protein sequence ID" value="MBK1783708.1"/>
    <property type="molecule type" value="Genomic_DNA"/>
</dbReference>
<dbReference type="Gene3D" id="3.40.190.10">
    <property type="entry name" value="Periplasmic binding protein-like II"/>
    <property type="match status" value="2"/>
</dbReference>
<dbReference type="AlphaFoldDB" id="A0A934QPK5"/>
<evidence type="ECO:0000313" key="2">
    <source>
        <dbReference type="EMBL" id="MBK1783708.1"/>
    </source>
</evidence>
<reference evidence="2" key="1">
    <citation type="submission" date="2020-12" db="EMBL/GenBank/DDBJ databases">
        <title>Prauserella sp. ASG 168, a novel actinomycete isolated from cave rock.</title>
        <authorList>
            <person name="Suriyachadkun C."/>
        </authorList>
    </citation>
    <scope>NUCLEOTIDE SEQUENCE</scope>
    <source>
        <strain evidence="2">ASG 168</strain>
    </source>
</reference>
<dbReference type="PANTHER" id="PTHR30024:SF42">
    <property type="entry name" value="ALIPHATIC SULFONATES-BINDING PROTEIN-RELATED"/>
    <property type="match status" value="1"/>
</dbReference>
<name>A0A934QPK5_9PSEU</name>
<evidence type="ECO:0000313" key="3">
    <source>
        <dbReference type="Proteomes" id="UP000635245"/>
    </source>
</evidence>
<gene>
    <name evidence="2" type="ORF">JHE00_05155</name>
</gene>
<dbReference type="Pfam" id="PF09084">
    <property type="entry name" value="NMT1"/>
    <property type="match status" value="1"/>
</dbReference>